<name>F7NII3_9FIRM</name>
<comment type="subcellular location">
    <subcellularLocation>
        <location evidence="1">Cell membrane</location>
        <topology evidence="1">Multi-pass membrane protein</topology>
    </subcellularLocation>
</comment>
<organism evidence="7 8">
    <name type="scientific">Acetonema longum DSM 6540</name>
    <dbReference type="NCBI Taxonomy" id="1009370"/>
    <lineage>
        <taxon>Bacteria</taxon>
        <taxon>Bacillati</taxon>
        <taxon>Bacillota</taxon>
        <taxon>Negativicutes</taxon>
        <taxon>Acetonemataceae</taxon>
        <taxon>Acetonema</taxon>
    </lineage>
</organism>
<keyword evidence="5 6" id="KW-0472">Membrane</keyword>
<proteinExistence type="predicted"/>
<feature type="transmembrane region" description="Helical" evidence="6">
    <location>
        <begin position="53"/>
        <end position="78"/>
    </location>
</feature>
<keyword evidence="8" id="KW-1185">Reference proteome</keyword>
<keyword evidence="3 6" id="KW-0812">Transmembrane</keyword>
<dbReference type="eggNOG" id="COG0795">
    <property type="taxonomic scope" value="Bacteria"/>
</dbReference>
<evidence type="ECO:0000256" key="3">
    <source>
        <dbReference type="ARBA" id="ARBA00022692"/>
    </source>
</evidence>
<feature type="transmembrane region" description="Helical" evidence="6">
    <location>
        <begin position="99"/>
        <end position="116"/>
    </location>
</feature>
<evidence type="ECO:0000256" key="1">
    <source>
        <dbReference type="ARBA" id="ARBA00004651"/>
    </source>
</evidence>
<dbReference type="PANTHER" id="PTHR33529">
    <property type="entry name" value="SLR0882 PROTEIN-RELATED"/>
    <property type="match status" value="1"/>
</dbReference>
<evidence type="ECO:0000256" key="2">
    <source>
        <dbReference type="ARBA" id="ARBA00022475"/>
    </source>
</evidence>
<keyword evidence="4 6" id="KW-1133">Transmembrane helix</keyword>
<dbReference type="STRING" id="1009370.ALO_09429"/>
<reference evidence="7 8" key="1">
    <citation type="journal article" date="2011" name="EMBO J.">
        <title>Structural diversity of bacterial flagellar motors.</title>
        <authorList>
            <person name="Chen S."/>
            <person name="Beeby M."/>
            <person name="Murphy G.E."/>
            <person name="Leadbetter J.R."/>
            <person name="Hendrixson D.R."/>
            <person name="Briegel A."/>
            <person name="Li Z."/>
            <person name="Shi J."/>
            <person name="Tocheva E.I."/>
            <person name="Muller A."/>
            <person name="Dobro M.J."/>
            <person name="Jensen G.J."/>
        </authorList>
    </citation>
    <scope>NUCLEOTIDE SEQUENCE [LARGE SCALE GENOMIC DNA]</scope>
    <source>
        <strain evidence="7 8">DSM 6540</strain>
    </source>
</reference>
<feature type="transmembrane region" description="Helical" evidence="6">
    <location>
        <begin position="333"/>
        <end position="353"/>
    </location>
</feature>
<keyword evidence="2" id="KW-1003">Cell membrane</keyword>
<feature type="transmembrane region" description="Helical" evidence="6">
    <location>
        <begin position="300"/>
        <end position="321"/>
    </location>
</feature>
<dbReference type="Pfam" id="PF03739">
    <property type="entry name" value="LptF_LptG"/>
    <property type="match status" value="1"/>
</dbReference>
<sequence length="356" mass="40995">MFILLRYQIQELVFPLLLSILGICLIFLGELLFEMGRYVFVNKVPLAWILTLLLYRLPLLFVNALPISLLFAILFSIGRLEKDKELVIMRTAGVSNRKLLMPYLTIALIFSGVSFYCSDKIMPVVYPKSELLLRKIIFLSPPPEMVQNVFVREKNRVIYIGRIDLETQMLSHVMIYELQDDKIARVITAESGSLQGHSWTLRAGLIQEYDKQGRMAYETGYQQMQFHTEANTQLFRSERTTSDMDLAQLAQMIRDLHRQGIPTTSYEVDYYLKMTRPLTPFLFVLLCSPPFIRAKMQHKYYFAAGCLLFIFVFFGVSSWFVSAGRAKVLPPVWAAWLPVILFGGLGGLGVWWADRA</sequence>
<dbReference type="GO" id="GO:0043190">
    <property type="term" value="C:ATP-binding cassette (ABC) transporter complex"/>
    <property type="evidence" value="ECO:0007669"/>
    <property type="project" value="TreeGrafter"/>
</dbReference>
<evidence type="ECO:0000256" key="4">
    <source>
        <dbReference type="ARBA" id="ARBA00022989"/>
    </source>
</evidence>
<dbReference type="AlphaFoldDB" id="F7NII3"/>
<accession>F7NII3</accession>
<dbReference type="EMBL" id="AFGF01000076">
    <property type="protein sequence ID" value="EGO64129.1"/>
    <property type="molecule type" value="Genomic_DNA"/>
</dbReference>
<evidence type="ECO:0000256" key="6">
    <source>
        <dbReference type="SAM" id="Phobius"/>
    </source>
</evidence>
<dbReference type="PANTHER" id="PTHR33529:SF6">
    <property type="entry name" value="YJGP_YJGQ FAMILY PERMEASE"/>
    <property type="match status" value="1"/>
</dbReference>
<dbReference type="InterPro" id="IPR005495">
    <property type="entry name" value="LptG/LptF_permease"/>
</dbReference>
<dbReference type="Proteomes" id="UP000003240">
    <property type="component" value="Unassembled WGS sequence"/>
</dbReference>
<protein>
    <submittedName>
        <fullName evidence="7">Permease YjgP/YjgQ family protein</fullName>
    </submittedName>
</protein>
<evidence type="ECO:0000313" key="8">
    <source>
        <dbReference type="Proteomes" id="UP000003240"/>
    </source>
</evidence>
<comment type="caution">
    <text evidence="7">The sequence shown here is derived from an EMBL/GenBank/DDBJ whole genome shotgun (WGS) entry which is preliminary data.</text>
</comment>
<feature type="transmembrane region" description="Helical" evidence="6">
    <location>
        <begin position="12"/>
        <end position="33"/>
    </location>
</feature>
<evidence type="ECO:0000256" key="5">
    <source>
        <dbReference type="ARBA" id="ARBA00023136"/>
    </source>
</evidence>
<evidence type="ECO:0000313" key="7">
    <source>
        <dbReference type="EMBL" id="EGO64129.1"/>
    </source>
</evidence>
<dbReference type="OrthoDB" id="9783403at2"/>
<dbReference type="RefSeq" id="WP_004095049.1">
    <property type="nucleotide sequence ID" value="NZ_AFGF01000076.1"/>
</dbReference>
<gene>
    <name evidence="7" type="ORF">ALO_09429</name>
</gene>
<dbReference type="GO" id="GO:0015920">
    <property type="term" value="P:lipopolysaccharide transport"/>
    <property type="evidence" value="ECO:0007669"/>
    <property type="project" value="TreeGrafter"/>
</dbReference>